<evidence type="ECO:0000313" key="3">
    <source>
        <dbReference type="Proteomes" id="UP000031014"/>
    </source>
</evidence>
<evidence type="ECO:0000313" key="2">
    <source>
        <dbReference type="EMBL" id="GAM15975.1"/>
    </source>
</evidence>
<evidence type="ECO:0000256" key="1">
    <source>
        <dbReference type="SAM" id="Coils"/>
    </source>
</evidence>
<dbReference type="InterPro" id="IPR025572">
    <property type="entry name" value="YgaB"/>
</dbReference>
<comment type="caution">
    <text evidence="2">The sequence shown here is derived from an EMBL/GenBank/DDBJ whole genome shotgun (WGS) entry which is preliminary data.</text>
</comment>
<dbReference type="RefSeq" id="WP_041967591.1">
    <property type="nucleotide sequence ID" value="NZ_BASE01000102.1"/>
</dbReference>
<dbReference type="Proteomes" id="UP000031014">
    <property type="component" value="Unassembled WGS sequence"/>
</dbReference>
<keyword evidence="1" id="KW-0175">Coiled coil</keyword>
<sequence length="84" mass="10209">MDKFNELVSTQMQTMEKLLYLQSELERCQEIEKQLDALKQSAELEDLRMEIDRKKLDLKEIHQMFEKQTEEVIHTYQQLAVSYR</sequence>
<dbReference type="Pfam" id="PF14182">
    <property type="entry name" value="YgaB"/>
    <property type="match status" value="1"/>
</dbReference>
<accession>A0A0A8X7Q8</accession>
<protein>
    <recommendedName>
        <fullName evidence="4">YgaB-like protein</fullName>
    </recommendedName>
</protein>
<dbReference type="STRING" id="1321606.SAMD00020551_4146"/>
<keyword evidence="3" id="KW-1185">Reference proteome</keyword>
<evidence type="ECO:0008006" key="4">
    <source>
        <dbReference type="Google" id="ProtNLM"/>
    </source>
</evidence>
<feature type="coiled-coil region" evidence="1">
    <location>
        <begin position="21"/>
        <end position="64"/>
    </location>
</feature>
<dbReference type="EMBL" id="BASE01000102">
    <property type="protein sequence ID" value="GAM15975.1"/>
    <property type="molecule type" value="Genomic_DNA"/>
</dbReference>
<proteinExistence type="predicted"/>
<organism evidence="2 3">
    <name type="scientific">Mesobacillus selenatarsenatis (strain DSM 18680 / JCM 14380 / FERM P-15431 / SF-1)</name>
    <dbReference type="NCBI Taxonomy" id="1321606"/>
    <lineage>
        <taxon>Bacteria</taxon>
        <taxon>Bacillati</taxon>
        <taxon>Bacillota</taxon>
        <taxon>Bacilli</taxon>
        <taxon>Bacillales</taxon>
        <taxon>Bacillaceae</taxon>
        <taxon>Mesobacillus</taxon>
    </lineage>
</organism>
<dbReference type="AlphaFoldDB" id="A0A0A8X7Q8"/>
<reference evidence="2 3" key="1">
    <citation type="submission" date="2013-06" db="EMBL/GenBank/DDBJ databases">
        <title>Whole genome shotgun sequence of Bacillus selenatarsenatis SF-1.</title>
        <authorList>
            <person name="Kuroda M."/>
            <person name="Sei K."/>
            <person name="Yamashita M."/>
            <person name="Ike M."/>
        </authorList>
    </citation>
    <scope>NUCLEOTIDE SEQUENCE [LARGE SCALE GENOMIC DNA]</scope>
    <source>
        <strain evidence="2 3">SF-1</strain>
    </source>
</reference>
<gene>
    <name evidence="2" type="ORF">SAMD00020551_4146</name>
</gene>
<dbReference type="OrthoDB" id="2942102at2"/>
<name>A0A0A8X7Q8_MESS1</name>